<evidence type="ECO:0000313" key="3">
    <source>
        <dbReference type="EMBL" id="QEG24469.1"/>
    </source>
</evidence>
<feature type="coiled-coil region" evidence="1">
    <location>
        <begin position="31"/>
        <end position="167"/>
    </location>
</feature>
<gene>
    <name evidence="3" type="primary">rny_2</name>
    <name evidence="3" type="ORF">MFFC18_43890</name>
</gene>
<dbReference type="KEGG" id="mff:MFFC18_43890"/>
<feature type="signal peptide" evidence="2">
    <location>
        <begin position="1"/>
        <end position="22"/>
    </location>
</feature>
<reference evidence="3 4" key="1">
    <citation type="submission" date="2019-08" db="EMBL/GenBank/DDBJ databases">
        <title>Deep-cultivation of Planctomycetes and their phenomic and genomic characterization uncovers novel biology.</title>
        <authorList>
            <person name="Wiegand S."/>
            <person name="Jogler M."/>
            <person name="Boedeker C."/>
            <person name="Pinto D."/>
            <person name="Vollmers J."/>
            <person name="Rivas-Marin E."/>
            <person name="Kohn T."/>
            <person name="Peeters S.H."/>
            <person name="Heuer A."/>
            <person name="Rast P."/>
            <person name="Oberbeckmann S."/>
            <person name="Bunk B."/>
            <person name="Jeske O."/>
            <person name="Meyerdierks A."/>
            <person name="Storesund J.E."/>
            <person name="Kallscheuer N."/>
            <person name="Luecker S."/>
            <person name="Lage O.M."/>
            <person name="Pohl T."/>
            <person name="Merkel B.J."/>
            <person name="Hornburger P."/>
            <person name="Mueller R.-W."/>
            <person name="Bruemmer F."/>
            <person name="Labrenz M."/>
            <person name="Spormann A.M."/>
            <person name="Op den Camp H."/>
            <person name="Overmann J."/>
            <person name="Amann R."/>
            <person name="Jetten M.S.M."/>
            <person name="Mascher T."/>
            <person name="Medema M.H."/>
            <person name="Devos D.P."/>
            <person name="Kaster A.-K."/>
            <person name="Ovreas L."/>
            <person name="Rohde M."/>
            <person name="Galperin M.Y."/>
            <person name="Jogler C."/>
        </authorList>
    </citation>
    <scope>NUCLEOTIDE SEQUENCE [LARGE SCALE GENOMIC DNA]</scope>
    <source>
        <strain evidence="3 4">FC18</strain>
    </source>
</reference>
<keyword evidence="4" id="KW-1185">Reference proteome</keyword>
<dbReference type="OrthoDB" id="253764at2"/>
<accession>A0A5B9PFW7</accession>
<dbReference type="RefSeq" id="WP_075083951.1">
    <property type="nucleotide sequence ID" value="NZ_CP042912.1"/>
</dbReference>
<feature type="chain" id="PRO_5022878763" evidence="2">
    <location>
        <begin position="23"/>
        <end position="275"/>
    </location>
</feature>
<protein>
    <submittedName>
        <fullName evidence="3">Ribonuclease Y</fullName>
    </submittedName>
</protein>
<evidence type="ECO:0000313" key="4">
    <source>
        <dbReference type="Proteomes" id="UP000322214"/>
    </source>
</evidence>
<dbReference type="EMBL" id="CP042912">
    <property type="protein sequence ID" value="QEG24469.1"/>
    <property type="molecule type" value="Genomic_DNA"/>
</dbReference>
<dbReference type="STRING" id="980251.GCA_001642875_01180"/>
<dbReference type="PROSITE" id="PS51257">
    <property type="entry name" value="PROKAR_LIPOPROTEIN"/>
    <property type="match status" value="1"/>
</dbReference>
<proteinExistence type="predicted"/>
<keyword evidence="1" id="KW-0175">Coiled coil</keyword>
<dbReference type="Proteomes" id="UP000322214">
    <property type="component" value="Chromosome"/>
</dbReference>
<evidence type="ECO:0000256" key="2">
    <source>
        <dbReference type="SAM" id="SignalP"/>
    </source>
</evidence>
<organism evidence="3 4">
    <name type="scientific">Mariniblastus fucicola</name>
    <dbReference type="NCBI Taxonomy" id="980251"/>
    <lineage>
        <taxon>Bacteria</taxon>
        <taxon>Pseudomonadati</taxon>
        <taxon>Planctomycetota</taxon>
        <taxon>Planctomycetia</taxon>
        <taxon>Pirellulales</taxon>
        <taxon>Pirellulaceae</taxon>
        <taxon>Mariniblastus</taxon>
    </lineage>
</organism>
<keyword evidence="2" id="KW-0732">Signal</keyword>
<evidence type="ECO:0000256" key="1">
    <source>
        <dbReference type="SAM" id="Coils"/>
    </source>
</evidence>
<name>A0A5B9PFW7_9BACT</name>
<dbReference type="AlphaFoldDB" id="A0A5B9PFW7"/>
<sequence length="275" mass="30855" precursor="true">MKNLIGNTLTVLILLMSCFFFAAALMVGAAQRNWKAEVAQLQNRAEAAERQVNDAKNATKEQAMNIEREKVARAQQLANLFSQTRQLNQQLEERNKVLKAEIESNQARLARLREAEARVAQQDKELEAVKTLNKDLKNNIAEQFAKVKNLTQETFEQQTKLDTLEQTVGDLNAALAVKSKIMNSLGLDDNYRTRDVVPKLTATVAEIGQNRSTFAIKLGSDDGIRDGHQFDIYRSNRFIGRAEVTMVRQDVAVLKSVDGLMQSPVQEGDYVTSEL</sequence>